<keyword evidence="3" id="KW-0862">Zinc</keyword>
<evidence type="ECO:0000256" key="2">
    <source>
        <dbReference type="ARBA" id="ARBA00022679"/>
    </source>
</evidence>
<proteinExistence type="predicted"/>
<dbReference type="PANTHER" id="PTHR11103:SF18">
    <property type="entry name" value="SLR1189 PROTEIN"/>
    <property type="match status" value="1"/>
</dbReference>
<dbReference type="InterPro" id="IPR003726">
    <property type="entry name" value="HCY_dom"/>
</dbReference>
<dbReference type="Pfam" id="PF02574">
    <property type="entry name" value="S-methyl_trans"/>
    <property type="match status" value="1"/>
</dbReference>
<dbReference type="RefSeq" id="WP_211322821.1">
    <property type="nucleotide sequence ID" value="NZ_QKZL01000027.1"/>
</dbReference>
<feature type="binding site" evidence="3">
    <location>
        <position position="219"/>
    </location>
    <ligand>
        <name>Zn(2+)</name>
        <dbReference type="ChEBI" id="CHEBI:29105"/>
    </ligand>
</feature>
<feature type="binding site" evidence="3">
    <location>
        <position position="290"/>
    </location>
    <ligand>
        <name>Zn(2+)</name>
        <dbReference type="ChEBI" id="CHEBI:29105"/>
    </ligand>
</feature>
<evidence type="ECO:0000259" key="4">
    <source>
        <dbReference type="PROSITE" id="PS50970"/>
    </source>
</evidence>
<dbReference type="GO" id="GO:0046872">
    <property type="term" value="F:metal ion binding"/>
    <property type="evidence" value="ECO:0007669"/>
    <property type="project" value="UniProtKB-KW"/>
</dbReference>
<evidence type="ECO:0000313" key="5">
    <source>
        <dbReference type="EMBL" id="PZX11883.1"/>
    </source>
</evidence>
<comment type="caution">
    <text evidence="5">The sequence shown here is derived from an EMBL/GenBank/DDBJ whole genome shotgun (WGS) entry which is preliminary data.</text>
</comment>
<dbReference type="Proteomes" id="UP000248916">
    <property type="component" value="Unassembled WGS sequence"/>
</dbReference>
<feature type="binding site" evidence="3">
    <location>
        <position position="291"/>
    </location>
    <ligand>
        <name>Zn(2+)</name>
        <dbReference type="ChEBI" id="CHEBI:29105"/>
    </ligand>
</feature>
<protein>
    <submittedName>
        <fullName evidence="5">Homocysteine S-methyltransferase</fullName>
    </submittedName>
</protein>
<accession>A0A2W7MWE5</accession>
<dbReference type="PROSITE" id="PS50970">
    <property type="entry name" value="HCY"/>
    <property type="match status" value="1"/>
</dbReference>
<comment type="cofactor">
    <cofactor evidence="3">
        <name>Zn(2+)</name>
        <dbReference type="ChEBI" id="CHEBI:29105"/>
    </cofactor>
</comment>
<evidence type="ECO:0000313" key="6">
    <source>
        <dbReference type="Proteomes" id="UP000248916"/>
    </source>
</evidence>
<keyword evidence="1 3" id="KW-0489">Methyltransferase</keyword>
<feature type="domain" description="Hcy-binding" evidence="4">
    <location>
        <begin position="1"/>
        <end position="305"/>
    </location>
</feature>
<dbReference type="GO" id="GO:0032259">
    <property type="term" value="P:methylation"/>
    <property type="evidence" value="ECO:0007669"/>
    <property type="project" value="UniProtKB-KW"/>
</dbReference>
<dbReference type="SUPFAM" id="SSF82282">
    <property type="entry name" value="Homocysteine S-methyltransferase"/>
    <property type="match status" value="1"/>
</dbReference>
<dbReference type="PANTHER" id="PTHR11103">
    <property type="entry name" value="SLR1189 PROTEIN"/>
    <property type="match status" value="1"/>
</dbReference>
<sequence>MSVLGDDRIHLAWTGMETDLMFNRGIALPGFAAHPLLDTEEGRALLAAYFSEQIAVAAEHGLGVVLEAPTWVANRDRGAMIGADPQTLGRRNREAIELMARVRDAQGYAPVVLSANIGPRADAYTPTERMTADEAQAYHDEQVGWLAGTEVDIISGYTITYPEEAIGIVRAARAHGLPVVIAFTVETDGRLPVGTPLGRAIEAVDGATDCHAIHYMINCAHPDHFALVLAEAADEDWMTRLRGIVANASRCSHAELDEADELDDGDPEELAQQLTDLGRAYPRIAVLGGCCGTDMRHMRTLARELNEQF</sequence>
<dbReference type="AlphaFoldDB" id="A0A2W7MWE5"/>
<dbReference type="InterPro" id="IPR036589">
    <property type="entry name" value="HCY_dom_sf"/>
</dbReference>
<keyword evidence="6" id="KW-1185">Reference proteome</keyword>
<dbReference type="GO" id="GO:0008168">
    <property type="term" value="F:methyltransferase activity"/>
    <property type="evidence" value="ECO:0007669"/>
    <property type="project" value="UniProtKB-UniRule"/>
</dbReference>
<reference evidence="5 6" key="1">
    <citation type="submission" date="2018-06" db="EMBL/GenBank/DDBJ databases">
        <title>Genomic Encyclopedia of Archaeal and Bacterial Type Strains, Phase II (KMG-II): from individual species to whole genera.</title>
        <authorList>
            <person name="Goeker M."/>
        </authorList>
    </citation>
    <scope>NUCLEOTIDE SEQUENCE [LARGE SCALE GENOMIC DNA]</scope>
    <source>
        <strain evidence="5 6">DSM 22009</strain>
    </source>
</reference>
<dbReference type="Gene3D" id="3.20.20.330">
    <property type="entry name" value="Homocysteine-binding-like domain"/>
    <property type="match status" value="1"/>
</dbReference>
<evidence type="ECO:0000256" key="3">
    <source>
        <dbReference type="PROSITE-ProRule" id="PRU00333"/>
    </source>
</evidence>
<dbReference type="EMBL" id="QKZL01000027">
    <property type="protein sequence ID" value="PZX11883.1"/>
    <property type="molecule type" value="Genomic_DNA"/>
</dbReference>
<organism evidence="5 6">
    <name type="scientific">Palleronia aestuarii</name>
    <dbReference type="NCBI Taxonomy" id="568105"/>
    <lineage>
        <taxon>Bacteria</taxon>
        <taxon>Pseudomonadati</taxon>
        <taxon>Pseudomonadota</taxon>
        <taxon>Alphaproteobacteria</taxon>
        <taxon>Rhodobacterales</taxon>
        <taxon>Roseobacteraceae</taxon>
        <taxon>Palleronia</taxon>
    </lineage>
</organism>
<gene>
    <name evidence="5" type="ORF">LX81_03759</name>
</gene>
<name>A0A2W7MWE5_9RHOB</name>
<keyword evidence="2 3" id="KW-0808">Transferase</keyword>
<keyword evidence="3" id="KW-0479">Metal-binding</keyword>
<evidence type="ECO:0000256" key="1">
    <source>
        <dbReference type="ARBA" id="ARBA00022603"/>
    </source>
</evidence>